<keyword evidence="3" id="KW-1185">Reference proteome</keyword>
<evidence type="ECO:0000313" key="2">
    <source>
        <dbReference type="EMBL" id="QGA80749.1"/>
    </source>
</evidence>
<protein>
    <submittedName>
        <fullName evidence="2">Uncharacterized protein</fullName>
    </submittedName>
</protein>
<dbReference type="Proteomes" id="UP000377803">
    <property type="component" value="Chromosome"/>
</dbReference>
<feature type="compositionally biased region" description="Basic and acidic residues" evidence="1">
    <location>
        <begin position="123"/>
        <end position="148"/>
    </location>
</feature>
<evidence type="ECO:0000313" key="3">
    <source>
        <dbReference type="Proteomes" id="UP000377803"/>
    </source>
</evidence>
<evidence type="ECO:0000256" key="1">
    <source>
        <dbReference type="SAM" id="MobiDB-lite"/>
    </source>
</evidence>
<proteinExistence type="predicted"/>
<dbReference type="GeneID" id="42365255"/>
<name>A0A5Q0UIU0_9ARCH</name>
<reference evidence="3" key="1">
    <citation type="submission" date="2019-05" db="EMBL/GenBank/DDBJ databases">
        <title>Candidatus Nanohalobium constans, a novel model system to study the DPANN nano-sized archaea: genomic and physiological characterization of a nanoarchaeon co-cultured with its chitinotrophic host.</title>
        <authorList>
            <person name="La Cono V."/>
            <person name="Arcadi E."/>
            <person name="Crisafi F."/>
            <person name="Denaro R."/>
            <person name="La Spada G."/>
            <person name="Messina E."/>
            <person name="Smedile F."/>
            <person name="Toshchakov S.V."/>
            <person name="Shevchenko M.A."/>
            <person name="Golyshin P.N."/>
            <person name="Golyshina O.V."/>
            <person name="Ferrer M."/>
            <person name="Rohde M."/>
            <person name="Mushegian A."/>
            <person name="Sorokin D.Y."/>
            <person name="Giuliano L."/>
            <person name="Yakimov M.M."/>
        </authorList>
    </citation>
    <scope>NUCLEOTIDE SEQUENCE [LARGE SCALE GENOMIC DNA]</scope>
    <source>
        <strain evidence="3">LC1Nh</strain>
    </source>
</reference>
<organism evidence="2 3">
    <name type="scientific">Candidatus Nanohalobium constans</name>
    <dbReference type="NCBI Taxonomy" id="2565781"/>
    <lineage>
        <taxon>Archaea</taxon>
        <taxon>Candidatus Nanohalarchaeota</taxon>
        <taxon>Candidatus Nanohalobia</taxon>
        <taxon>Candidatus Nanohalobiales</taxon>
        <taxon>Candidatus Nanohalobiaceae</taxon>
        <taxon>Candidatus Nanohalobium</taxon>
    </lineage>
</organism>
<dbReference type="RefSeq" id="WP_153550490.1">
    <property type="nucleotide sequence ID" value="NZ_CP040089.1"/>
</dbReference>
<sequence>MPVLDKVEDYFSSSGDTKIYYVNDNTHSQATPEYKKSIVRSLEKGKNIKVFPESISYQIKHRDRWEYLLQQLLKGEARLDKNSLKYKGETVHLSPSLHCLLSESYNYRNKIDKIYPSPAYGGEIRREDKGTTEKRRNFRTRQDDQITG</sequence>
<accession>A0A5Q0UIU0</accession>
<dbReference type="AlphaFoldDB" id="A0A5Q0UIU0"/>
<dbReference type="EMBL" id="CP040089">
    <property type="protein sequence ID" value="QGA80749.1"/>
    <property type="molecule type" value="Genomic_DNA"/>
</dbReference>
<dbReference type="KEGG" id="ncon:LC1Nh_0865"/>
<feature type="region of interest" description="Disordered" evidence="1">
    <location>
        <begin position="118"/>
        <end position="148"/>
    </location>
</feature>
<gene>
    <name evidence="2" type="ORF">LC1Nh_0865</name>
</gene>